<dbReference type="Pfam" id="PF00069">
    <property type="entry name" value="Pkinase"/>
    <property type="match status" value="1"/>
</dbReference>
<dbReference type="RefSeq" id="WP_213498386.1">
    <property type="nucleotide sequence ID" value="NZ_CP074694.1"/>
</dbReference>
<keyword evidence="1" id="KW-0808">Transferase</keyword>
<name>A0A8E6B8U3_9BACT</name>
<dbReference type="EMBL" id="CP074694">
    <property type="protein sequence ID" value="QVL33497.1"/>
    <property type="molecule type" value="Genomic_DNA"/>
</dbReference>
<accession>A0A8E6B8U3</accession>
<dbReference type="Gene3D" id="3.30.200.20">
    <property type="entry name" value="Phosphorylase Kinase, domain 1"/>
    <property type="match status" value="1"/>
</dbReference>
<dbReference type="Gene3D" id="2.60.200.20">
    <property type="match status" value="1"/>
</dbReference>
<dbReference type="InterPro" id="IPR011009">
    <property type="entry name" value="Kinase-like_dom_sf"/>
</dbReference>
<feature type="domain" description="FHA" evidence="5">
    <location>
        <begin position="140"/>
        <end position="190"/>
    </location>
</feature>
<evidence type="ECO:0000256" key="2">
    <source>
        <dbReference type="ARBA" id="ARBA00022741"/>
    </source>
</evidence>
<proteinExistence type="predicted"/>
<dbReference type="InterPro" id="IPR008984">
    <property type="entry name" value="SMAD_FHA_dom_sf"/>
</dbReference>
<dbReference type="InterPro" id="IPR000253">
    <property type="entry name" value="FHA_dom"/>
</dbReference>
<dbReference type="CDD" id="cd00060">
    <property type="entry name" value="FHA"/>
    <property type="match status" value="1"/>
</dbReference>
<dbReference type="InterPro" id="IPR000719">
    <property type="entry name" value="Prot_kinase_dom"/>
</dbReference>
<keyword evidence="2" id="KW-0547">Nucleotide-binding</keyword>
<dbReference type="GO" id="GO:0005776">
    <property type="term" value="C:autophagosome"/>
    <property type="evidence" value="ECO:0007669"/>
    <property type="project" value="TreeGrafter"/>
</dbReference>
<gene>
    <name evidence="7" type="ORF">KIH39_06185</name>
</gene>
<feature type="domain" description="Protein kinase" evidence="6">
    <location>
        <begin position="272"/>
        <end position="546"/>
    </location>
</feature>
<dbReference type="GO" id="GO:0004674">
    <property type="term" value="F:protein serine/threonine kinase activity"/>
    <property type="evidence" value="ECO:0007669"/>
    <property type="project" value="InterPro"/>
</dbReference>
<dbReference type="GO" id="GO:0005524">
    <property type="term" value="F:ATP binding"/>
    <property type="evidence" value="ECO:0007669"/>
    <property type="project" value="UniProtKB-KW"/>
</dbReference>
<dbReference type="PROSITE" id="PS50006">
    <property type="entry name" value="FHA_DOMAIN"/>
    <property type="match status" value="1"/>
</dbReference>
<dbReference type="PANTHER" id="PTHR24348:SF22">
    <property type="entry name" value="NON-SPECIFIC SERINE_THREONINE PROTEIN KINASE"/>
    <property type="match status" value="1"/>
</dbReference>
<dbReference type="GO" id="GO:0005829">
    <property type="term" value="C:cytosol"/>
    <property type="evidence" value="ECO:0007669"/>
    <property type="project" value="TreeGrafter"/>
</dbReference>
<evidence type="ECO:0000313" key="7">
    <source>
        <dbReference type="EMBL" id="QVL33497.1"/>
    </source>
</evidence>
<evidence type="ECO:0000259" key="6">
    <source>
        <dbReference type="PROSITE" id="PS50011"/>
    </source>
</evidence>
<evidence type="ECO:0000259" key="5">
    <source>
        <dbReference type="PROSITE" id="PS50006"/>
    </source>
</evidence>
<evidence type="ECO:0000256" key="3">
    <source>
        <dbReference type="ARBA" id="ARBA00022777"/>
    </source>
</evidence>
<dbReference type="Gene3D" id="1.10.510.10">
    <property type="entry name" value="Transferase(Phosphotransferase) domain 1"/>
    <property type="match status" value="1"/>
</dbReference>
<dbReference type="KEGG" id="tsph:KIH39_06185"/>
<dbReference type="SUPFAM" id="SSF56112">
    <property type="entry name" value="Protein kinase-like (PK-like)"/>
    <property type="match status" value="1"/>
</dbReference>
<dbReference type="SUPFAM" id="SSF49879">
    <property type="entry name" value="SMAD/FHA domain"/>
    <property type="match status" value="1"/>
</dbReference>
<protein>
    <submittedName>
        <fullName evidence="7">Protein kinase</fullName>
    </submittedName>
</protein>
<dbReference type="GO" id="GO:0042594">
    <property type="term" value="P:response to starvation"/>
    <property type="evidence" value="ECO:0007669"/>
    <property type="project" value="TreeGrafter"/>
</dbReference>
<evidence type="ECO:0000313" key="8">
    <source>
        <dbReference type="Proteomes" id="UP000676194"/>
    </source>
</evidence>
<dbReference type="Proteomes" id="UP000676194">
    <property type="component" value="Chromosome"/>
</dbReference>
<dbReference type="CDD" id="cd14014">
    <property type="entry name" value="STKc_PknB_like"/>
    <property type="match status" value="1"/>
</dbReference>
<sequence>MPKQILVLDATNRSHFFLALKDGKLSAGGSIDQPEIVLSNLKILNLECEVELEDEPIVVSSSTNKNLADLGADLQPNSKWQFEHLEILYRKNTRAEIVPEGNRNASKNGTDTNKPLRKRLLVIEGADSGKAFPLNDPGRTTIGNNQKTADIVLHDLYVARMHCEILVKDDRITVTHLVGKGGTLVNTQEVMQADLQIGDVLRVGNTQLRYDIGVVDTPIKGDADKDLKLTDTPSTDLKDPIVQTGTDLNPPLPADADSDPILKLTGQKIGHFILESLLGRGLTSAVYKAKDCKTDEIVTLKVMSSEFPDNDTELQNFIKALRVVAPLRHAHLVSLFTAGKSGHLCWIAREYIEGENLGSLIERQVREGKHRWKNACRLAIHLGRVLDYLEQRKVVHANLIPANVLIESETKNAKLADLMLDQAIAGSQLGKSILEKQHMLEIGYRAPEQLKELQPVDNCSNMYALGAMLYTMITGSTPFKGTNAADLIRNMKESRPAKPSQQVRELPLHFENAIFKLLAFNREERFQCAAEFLEIVEPLAHMHEVI</sequence>
<reference evidence="7" key="1">
    <citation type="submission" date="2021-05" db="EMBL/GenBank/DDBJ databases">
        <title>Complete genome sequence of the cellulolytic planctomycete Telmatocola sphagniphila SP2T and characterization of the first cellulase from planctomycetes.</title>
        <authorList>
            <person name="Rakitin A.L."/>
            <person name="Beletsky A.V."/>
            <person name="Naumoff D.G."/>
            <person name="Kulichevskaya I.S."/>
            <person name="Mardanov A.V."/>
            <person name="Ravin N.V."/>
            <person name="Dedysh S.N."/>
        </authorList>
    </citation>
    <scope>NUCLEOTIDE SEQUENCE</scope>
    <source>
        <strain evidence="7">SP2T</strain>
    </source>
</reference>
<evidence type="ECO:0000256" key="4">
    <source>
        <dbReference type="ARBA" id="ARBA00022840"/>
    </source>
</evidence>
<dbReference type="AlphaFoldDB" id="A0A8E6B8U3"/>
<keyword evidence="8" id="KW-1185">Reference proteome</keyword>
<dbReference type="PANTHER" id="PTHR24348">
    <property type="entry name" value="SERINE/THREONINE-PROTEIN KINASE UNC-51-RELATED"/>
    <property type="match status" value="1"/>
</dbReference>
<keyword evidence="4" id="KW-0067">ATP-binding</keyword>
<evidence type="ECO:0000256" key="1">
    <source>
        <dbReference type="ARBA" id="ARBA00022679"/>
    </source>
</evidence>
<dbReference type="SMART" id="SM00240">
    <property type="entry name" value="FHA"/>
    <property type="match status" value="1"/>
</dbReference>
<keyword evidence="3 7" id="KW-0418">Kinase</keyword>
<dbReference type="InterPro" id="IPR045269">
    <property type="entry name" value="Atg1-like"/>
</dbReference>
<dbReference type="Pfam" id="PF16697">
    <property type="entry name" value="Yop-YscD_cpl"/>
    <property type="match status" value="1"/>
</dbReference>
<dbReference type="PROSITE" id="PS50011">
    <property type="entry name" value="PROTEIN_KINASE_DOM"/>
    <property type="match status" value="1"/>
</dbReference>
<dbReference type="GO" id="GO:0034045">
    <property type="term" value="C:phagophore assembly site membrane"/>
    <property type="evidence" value="ECO:0007669"/>
    <property type="project" value="TreeGrafter"/>
</dbReference>
<dbReference type="InterPro" id="IPR032030">
    <property type="entry name" value="YscD_cytoplasmic_dom"/>
</dbReference>
<organism evidence="7 8">
    <name type="scientific">Telmatocola sphagniphila</name>
    <dbReference type="NCBI Taxonomy" id="1123043"/>
    <lineage>
        <taxon>Bacteria</taxon>
        <taxon>Pseudomonadati</taxon>
        <taxon>Planctomycetota</taxon>
        <taxon>Planctomycetia</taxon>
        <taxon>Gemmatales</taxon>
        <taxon>Gemmataceae</taxon>
    </lineage>
</organism>